<proteinExistence type="predicted"/>
<dbReference type="Proteomes" id="UP001057402">
    <property type="component" value="Chromosome 10"/>
</dbReference>
<sequence>MDVAGGLGASRNGTADVGLSSVEEGWSWGRPLSELGCLLEPGRRNSEEIWAVVGSPRPSLGSAEGRGRLGAQPVGLREDMNCWRLGDAGESRDGLLGSYHRSTGDGLLLLGILGSPDEMGCCSTVVGLVLLPEIGKLHGVLRCYCWTWNAGRRSWSSPLVVGLGVPGGGRSQAEVGEGRRPP</sequence>
<organism evidence="1 2">
    <name type="scientific">Melastoma candidum</name>
    <dbReference type="NCBI Taxonomy" id="119954"/>
    <lineage>
        <taxon>Eukaryota</taxon>
        <taxon>Viridiplantae</taxon>
        <taxon>Streptophyta</taxon>
        <taxon>Embryophyta</taxon>
        <taxon>Tracheophyta</taxon>
        <taxon>Spermatophyta</taxon>
        <taxon>Magnoliopsida</taxon>
        <taxon>eudicotyledons</taxon>
        <taxon>Gunneridae</taxon>
        <taxon>Pentapetalae</taxon>
        <taxon>rosids</taxon>
        <taxon>malvids</taxon>
        <taxon>Myrtales</taxon>
        <taxon>Melastomataceae</taxon>
        <taxon>Melastomatoideae</taxon>
        <taxon>Melastomateae</taxon>
        <taxon>Melastoma</taxon>
    </lineage>
</organism>
<dbReference type="EMBL" id="CM042889">
    <property type="protein sequence ID" value="KAI4320753.1"/>
    <property type="molecule type" value="Genomic_DNA"/>
</dbReference>
<protein>
    <submittedName>
        <fullName evidence="1">Uncharacterized protein</fullName>
    </submittedName>
</protein>
<accession>A0ACB9M9P5</accession>
<gene>
    <name evidence="1" type="ORF">MLD38_034198</name>
</gene>
<reference evidence="2" key="1">
    <citation type="journal article" date="2023" name="Front. Plant Sci.">
        <title>Chromosomal-level genome assembly of Melastoma candidum provides insights into trichome evolution.</title>
        <authorList>
            <person name="Zhong Y."/>
            <person name="Wu W."/>
            <person name="Sun C."/>
            <person name="Zou P."/>
            <person name="Liu Y."/>
            <person name="Dai S."/>
            <person name="Zhou R."/>
        </authorList>
    </citation>
    <scope>NUCLEOTIDE SEQUENCE [LARGE SCALE GENOMIC DNA]</scope>
</reference>
<name>A0ACB9M9P5_9MYRT</name>
<keyword evidence="2" id="KW-1185">Reference proteome</keyword>
<evidence type="ECO:0000313" key="1">
    <source>
        <dbReference type="EMBL" id="KAI4320753.1"/>
    </source>
</evidence>
<evidence type="ECO:0000313" key="2">
    <source>
        <dbReference type="Proteomes" id="UP001057402"/>
    </source>
</evidence>
<comment type="caution">
    <text evidence="1">The sequence shown here is derived from an EMBL/GenBank/DDBJ whole genome shotgun (WGS) entry which is preliminary data.</text>
</comment>